<dbReference type="EMBL" id="NAJL01000047">
    <property type="protein sequence ID" value="TKA24153.1"/>
    <property type="molecule type" value="Genomic_DNA"/>
</dbReference>
<dbReference type="OrthoDB" id="271604at2759"/>
<dbReference type="Pfam" id="PF02517">
    <property type="entry name" value="Rce1-like"/>
    <property type="match status" value="1"/>
</dbReference>
<evidence type="ECO:0000256" key="3">
    <source>
        <dbReference type="ARBA" id="ARBA00022670"/>
    </source>
</evidence>
<keyword evidence="6" id="KW-0256">Endoplasmic reticulum</keyword>
<sequence length="378" mass="41785">MAPLPLVKWTNRPNDLFDKVRSYYSVKTADKAPLITERTALLCALLYTVLYVAPFYLSPTLRSTPLQSRDAGPVIRARVRAVGLTCVACTVITAYVLAIHGHATVQDVAHLLGAWPMDLRDVVKVLGLVAVLFAGPLYESLVVDGDWRDWSVSNFKEALFDRWTGYRTYIIAPASEELVFRSLTISVYVVAQVDATRIVFITPLVFGLAHIHHLVDFLQSGTPVGRKTPSLNIWVAGIIRSLFQFTYTSLFGFFAAFVFLRTGNLLACIVAHTFCNWQGIPRFYGRVGQYAEDHRPLNITSDIALGKDDDDRDAAVRMGNTLMQDRKQTAGPAAAPTGPQNLGVGWTAAYYVLIFAGSYGFYALLWPLTASQNALAQL</sequence>
<feature type="domain" description="CAAX prenyl protease 2/Lysostaphin resistance protein A-like" evidence="12">
    <location>
        <begin position="163"/>
        <end position="277"/>
    </location>
</feature>
<evidence type="ECO:0000313" key="14">
    <source>
        <dbReference type="Proteomes" id="UP000308549"/>
    </source>
</evidence>
<keyword evidence="14" id="KW-1185">Reference proteome</keyword>
<dbReference type="PANTHER" id="PTHR13046">
    <property type="entry name" value="PROTEASE U48 CAAX PRENYL PROTEASE RCE1"/>
    <property type="match status" value="1"/>
</dbReference>
<reference evidence="13 14" key="1">
    <citation type="submission" date="2017-03" db="EMBL/GenBank/DDBJ databases">
        <title>Genomes of endolithic fungi from Antarctica.</title>
        <authorList>
            <person name="Coleine C."/>
            <person name="Masonjones S."/>
            <person name="Stajich J.E."/>
        </authorList>
    </citation>
    <scope>NUCLEOTIDE SEQUENCE [LARGE SCALE GENOMIC DNA]</scope>
    <source>
        <strain evidence="13 14">CCFEE 6315</strain>
    </source>
</reference>
<feature type="transmembrane region" description="Helical" evidence="11">
    <location>
        <begin position="122"/>
        <end position="138"/>
    </location>
</feature>
<comment type="catalytic activity">
    <reaction evidence="9">
        <text>Hydrolyzes the peptide bond -P2-(S-farnesyl or geranylgeranyl)C-P1'-P2'-P3'-COOH where P1' and P2' are amino acids with aliphatic sidechains and P3' is any C-terminal residue.</text>
        <dbReference type="EC" id="3.4.26.1"/>
    </reaction>
</comment>
<feature type="transmembrane region" description="Helical" evidence="11">
    <location>
        <begin position="79"/>
        <end position="102"/>
    </location>
</feature>
<evidence type="ECO:0000256" key="5">
    <source>
        <dbReference type="ARBA" id="ARBA00022801"/>
    </source>
</evidence>
<evidence type="ECO:0000256" key="2">
    <source>
        <dbReference type="ARBA" id="ARBA00006897"/>
    </source>
</evidence>
<gene>
    <name evidence="13" type="ORF">B0A50_06893</name>
</gene>
<comment type="caution">
    <text evidence="13">The sequence shown here is derived from an EMBL/GenBank/DDBJ whole genome shotgun (WGS) entry which is preliminary data.</text>
</comment>
<evidence type="ECO:0000256" key="10">
    <source>
        <dbReference type="ARBA" id="ARBA00049729"/>
    </source>
</evidence>
<evidence type="ECO:0000313" key="13">
    <source>
        <dbReference type="EMBL" id="TKA24153.1"/>
    </source>
</evidence>
<dbReference type="Proteomes" id="UP000308549">
    <property type="component" value="Unassembled WGS sequence"/>
</dbReference>
<dbReference type="InterPro" id="IPR039731">
    <property type="entry name" value="Rce1"/>
</dbReference>
<evidence type="ECO:0000256" key="9">
    <source>
        <dbReference type="ARBA" id="ARBA00047280"/>
    </source>
</evidence>
<evidence type="ECO:0000256" key="8">
    <source>
        <dbReference type="ARBA" id="ARBA00023136"/>
    </source>
</evidence>
<comment type="similarity">
    <text evidence="2">Belongs to the peptidase U48 family.</text>
</comment>
<keyword evidence="3" id="KW-0645">Protease</keyword>
<dbReference type="GO" id="GO:0071586">
    <property type="term" value="P:CAAX-box protein processing"/>
    <property type="evidence" value="ECO:0007669"/>
    <property type="project" value="InterPro"/>
</dbReference>
<protein>
    <recommendedName>
        <fullName evidence="10">intramembrane prenyl-peptidase Rce1</fullName>
        <ecNumber evidence="10">3.4.26.1</ecNumber>
    </recommendedName>
</protein>
<feature type="transmembrane region" description="Helical" evidence="11">
    <location>
        <begin position="348"/>
        <end position="368"/>
    </location>
</feature>
<organism evidence="13 14">
    <name type="scientific">Salinomyces thailandicus</name>
    <dbReference type="NCBI Taxonomy" id="706561"/>
    <lineage>
        <taxon>Eukaryota</taxon>
        <taxon>Fungi</taxon>
        <taxon>Dikarya</taxon>
        <taxon>Ascomycota</taxon>
        <taxon>Pezizomycotina</taxon>
        <taxon>Dothideomycetes</taxon>
        <taxon>Dothideomycetidae</taxon>
        <taxon>Mycosphaerellales</taxon>
        <taxon>Teratosphaeriaceae</taxon>
        <taxon>Salinomyces</taxon>
    </lineage>
</organism>
<proteinExistence type="inferred from homology"/>
<evidence type="ECO:0000256" key="6">
    <source>
        <dbReference type="ARBA" id="ARBA00022824"/>
    </source>
</evidence>
<evidence type="ECO:0000256" key="1">
    <source>
        <dbReference type="ARBA" id="ARBA00004477"/>
    </source>
</evidence>
<dbReference type="GO" id="GO:0005789">
    <property type="term" value="C:endoplasmic reticulum membrane"/>
    <property type="evidence" value="ECO:0007669"/>
    <property type="project" value="UniProtKB-SubCell"/>
</dbReference>
<keyword evidence="4 11" id="KW-0812">Transmembrane</keyword>
<comment type="subcellular location">
    <subcellularLocation>
        <location evidence="1">Endoplasmic reticulum membrane</location>
        <topology evidence="1">Multi-pass membrane protein</topology>
    </subcellularLocation>
</comment>
<feature type="transmembrane region" description="Helical" evidence="11">
    <location>
        <begin position="39"/>
        <end position="58"/>
    </location>
</feature>
<keyword evidence="5" id="KW-0378">Hydrolase</keyword>
<name>A0A4U0TPY5_9PEZI</name>
<dbReference type="InterPro" id="IPR003675">
    <property type="entry name" value="Rce1/LyrA-like_dom"/>
</dbReference>
<keyword evidence="8 11" id="KW-0472">Membrane</keyword>
<evidence type="ECO:0000256" key="11">
    <source>
        <dbReference type="SAM" id="Phobius"/>
    </source>
</evidence>
<evidence type="ECO:0000256" key="4">
    <source>
        <dbReference type="ARBA" id="ARBA00022692"/>
    </source>
</evidence>
<evidence type="ECO:0000256" key="7">
    <source>
        <dbReference type="ARBA" id="ARBA00022989"/>
    </source>
</evidence>
<dbReference type="AlphaFoldDB" id="A0A4U0TPY5"/>
<keyword evidence="7 11" id="KW-1133">Transmembrane helix</keyword>
<evidence type="ECO:0000259" key="12">
    <source>
        <dbReference type="Pfam" id="PF02517"/>
    </source>
</evidence>
<dbReference type="GO" id="GO:0004222">
    <property type="term" value="F:metalloendopeptidase activity"/>
    <property type="evidence" value="ECO:0007669"/>
    <property type="project" value="InterPro"/>
</dbReference>
<accession>A0A4U0TPY5</accession>
<dbReference type="EC" id="3.4.26.1" evidence="10"/>
<dbReference type="PANTHER" id="PTHR13046:SF0">
    <property type="entry name" value="CAAX PRENYL PROTEASE 2"/>
    <property type="match status" value="1"/>
</dbReference>